<feature type="transmembrane region" description="Helical" evidence="6">
    <location>
        <begin position="343"/>
        <end position="365"/>
    </location>
</feature>
<dbReference type="OMA" id="AHGSYGV"/>
<dbReference type="AlphaFoldDB" id="G8Y324"/>
<dbReference type="eggNOG" id="ENOG502QSZ7">
    <property type="taxonomic scope" value="Eukaryota"/>
</dbReference>
<feature type="transmembrane region" description="Helical" evidence="6">
    <location>
        <begin position="434"/>
        <end position="454"/>
    </location>
</feature>
<dbReference type="SUPFAM" id="SSF103473">
    <property type="entry name" value="MFS general substrate transporter"/>
    <property type="match status" value="1"/>
</dbReference>
<evidence type="ECO:0000256" key="5">
    <source>
        <dbReference type="SAM" id="MobiDB-lite"/>
    </source>
</evidence>
<name>G8Y324_PICSO</name>
<dbReference type="InterPro" id="IPR020846">
    <property type="entry name" value="MFS_dom"/>
</dbReference>
<protein>
    <submittedName>
        <fullName evidence="8">Piso0_005841 protein</fullName>
    </submittedName>
</protein>
<evidence type="ECO:0000256" key="4">
    <source>
        <dbReference type="ARBA" id="ARBA00023136"/>
    </source>
</evidence>
<feature type="transmembrane region" description="Helical" evidence="6">
    <location>
        <begin position="161"/>
        <end position="177"/>
    </location>
</feature>
<evidence type="ECO:0000256" key="2">
    <source>
        <dbReference type="ARBA" id="ARBA00022692"/>
    </source>
</evidence>
<feature type="transmembrane region" description="Helical" evidence="6">
    <location>
        <begin position="220"/>
        <end position="242"/>
    </location>
</feature>
<dbReference type="InterPro" id="IPR051788">
    <property type="entry name" value="MFS_Transporter"/>
</dbReference>
<feature type="transmembrane region" description="Helical" evidence="6">
    <location>
        <begin position="466"/>
        <end position="489"/>
    </location>
</feature>
<feature type="domain" description="Major facilitator superfamily (MFS) profile" evidence="7">
    <location>
        <begin position="96"/>
        <end position="520"/>
    </location>
</feature>
<dbReference type="PROSITE" id="PS50850">
    <property type="entry name" value="MFS"/>
    <property type="match status" value="1"/>
</dbReference>
<dbReference type="PANTHER" id="PTHR23514:SF6">
    <property type="entry name" value="MAJOR FACILITATOR SUPERFAMILY (MFS) PROFILE DOMAIN-CONTAINING PROTEIN"/>
    <property type="match status" value="1"/>
</dbReference>
<keyword evidence="3 6" id="KW-1133">Transmembrane helix</keyword>
<accession>G8Y324</accession>
<dbReference type="FunFam" id="1.20.1250.20:FF:000286">
    <property type="entry name" value="MFS efflux transporter"/>
    <property type="match status" value="1"/>
</dbReference>
<dbReference type="EMBL" id="FO082047">
    <property type="protein sequence ID" value="CCE86185.1"/>
    <property type="molecule type" value="Genomic_DNA"/>
</dbReference>
<dbReference type="STRING" id="559304.G8Y324"/>
<organism evidence="8 9">
    <name type="scientific">Pichia sorbitophila (strain ATCC MYA-4447 / BCRC 22081 / CBS 7064 / NBRC 10061 / NRRL Y-12695)</name>
    <name type="common">Hybrid yeast</name>
    <dbReference type="NCBI Taxonomy" id="559304"/>
    <lineage>
        <taxon>Eukaryota</taxon>
        <taxon>Fungi</taxon>
        <taxon>Dikarya</taxon>
        <taxon>Ascomycota</taxon>
        <taxon>Saccharomycotina</taxon>
        <taxon>Pichiomycetes</taxon>
        <taxon>Debaryomycetaceae</taxon>
        <taxon>Millerozyma</taxon>
    </lineage>
</organism>
<dbReference type="Gene3D" id="1.20.1250.20">
    <property type="entry name" value="MFS general substrate transporter like domains"/>
    <property type="match status" value="2"/>
</dbReference>
<dbReference type="InterPro" id="IPR036259">
    <property type="entry name" value="MFS_trans_sf"/>
</dbReference>
<dbReference type="HOGENOM" id="CLU_021993_1_0_1"/>
<dbReference type="GO" id="GO:0022857">
    <property type="term" value="F:transmembrane transporter activity"/>
    <property type="evidence" value="ECO:0007669"/>
    <property type="project" value="InterPro"/>
</dbReference>
<reference evidence="8 9" key="1">
    <citation type="journal article" date="2012" name="G3 (Bethesda)">
        <title>Pichia sorbitophila, an interspecies yeast hybrid reveals early steps of genome resolution following polyploidization.</title>
        <authorList>
            <person name="Leh Louis V."/>
            <person name="Despons L."/>
            <person name="Friedrich A."/>
            <person name="Martin T."/>
            <person name="Durrens P."/>
            <person name="Casaregola S."/>
            <person name="Neuveglise C."/>
            <person name="Fairhead C."/>
            <person name="Marck C."/>
            <person name="Cruz J.A."/>
            <person name="Straub M.L."/>
            <person name="Kugler V."/>
            <person name="Sacerdot C."/>
            <person name="Uzunov Z."/>
            <person name="Thierry A."/>
            <person name="Weiss S."/>
            <person name="Bleykasten C."/>
            <person name="De Montigny J."/>
            <person name="Jacques N."/>
            <person name="Jung P."/>
            <person name="Lemaire M."/>
            <person name="Mallet S."/>
            <person name="Morel G."/>
            <person name="Richard G.F."/>
            <person name="Sarkar A."/>
            <person name="Savel G."/>
            <person name="Schacherer J."/>
            <person name="Seret M.L."/>
            <person name="Talla E."/>
            <person name="Samson G."/>
            <person name="Jubin C."/>
            <person name="Poulain J."/>
            <person name="Vacherie B."/>
            <person name="Barbe V."/>
            <person name="Pelletier E."/>
            <person name="Sherman D.J."/>
            <person name="Westhof E."/>
            <person name="Weissenbach J."/>
            <person name="Baret P.V."/>
            <person name="Wincker P."/>
            <person name="Gaillardin C."/>
            <person name="Dujon B."/>
            <person name="Souciet J.L."/>
        </authorList>
    </citation>
    <scope>NUCLEOTIDE SEQUENCE [LARGE SCALE GENOMIC DNA]</scope>
    <source>
        <strain evidence="9">ATCC MYA-4447 / BCRC 22081 / CBS 7064 / NBRC 10061 / NRRL Y-12695</strain>
    </source>
</reference>
<feature type="transmembrane region" description="Helical" evidence="6">
    <location>
        <begin position="183"/>
        <end position="208"/>
    </location>
</feature>
<comment type="subcellular location">
    <subcellularLocation>
        <location evidence="1">Membrane</location>
        <topology evidence="1">Multi-pass membrane protein</topology>
    </subcellularLocation>
</comment>
<evidence type="ECO:0000256" key="6">
    <source>
        <dbReference type="SAM" id="Phobius"/>
    </source>
</evidence>
<evidence type="ECO:0000256" key="1">
    <source>
        <dbReference type="ARBA" id="ARBA00004141"/>
    </source>
</evidence>
<dbReference type="FunFam" id="1.20.1250.20:FF:000308">
    <property type="entry name" value="MFS efflux transporter"/>
    <property type="match status" value="1"/>
</dbReference>
<keyword evidence="4 6" id="KW-0472">Membrane</keyword>
<keyword evidence="2 6" id="KW-0812">Transmembrane</keyword>
<keyword evidence="9" id="KW-1185">Reference proteome</keyword>
<dbReference type="GO" id="GO:0016020">
    <property type="term" value="C:membrane"/>
    <property type="evidence" value="ECO:0007669"/>
    <property type="project" value="UniProtKB-SubCell"/>
</dbReference>
<gene>
    <name evidence="8" type="primary">Piso0_005841</name>
    <name evidence="8" type="ORF">GNLVRS01_PISO0M23486g</name>
</gene>
<evidence type="ECO:0000259" key="7">
    <source>
        <dbReference type="PROSITE" id="PS50850"/>
    </source>
</evidence>
<feature type="region of interest" description="Disordered" evidence="5">
    <location>
        <begin position="31"/>
        <end position="55"/>
    </location>
</feature>
<dbReference type="InterPro" id="IPR011701">
    <property type="entry name" value="MFS"/>
</dbReference>
<evidence type="ECO:0000256" key="3">
    <source>
        <dbReference type="ARBA" id="ARBA00022989"/>
    </source>
</evidence>
<dbReference type="PANTHER" id="PTHR23514">
    <property type="entry name" value="BYPASS OF STOP CODON PROTEIN 6"/>
    <property type="match status" value="1"/>
</dbReference>
<feature type="transmembrane region" description="Helical" evidence="6">
    <location>
        <begin position="93"/>
        <end position="109"/>
    </location>
</feature>
<feature type="transmembrane region" description="Helical" evidence="6">
    <location>
        <begin position="129"/>
        <end position="149"/>
    </location>
</feature>
<dbReference type="Pfam" id="PF07690">
    <property type="entry name" value="MFS_1"/>
    <property type="match status" value="1"/>
</dbReference>
<dbReference type="OrthoDB" id="413079at2759"/>
<sequence length="536" mass="58879">MSTIRRLDEARVATVTRSDSGFHSNRSHIARVDSSQTTELAEDGNPFSPLGNEAPNRTALTQLNRDDEALSETFPDQEENEKKVMTSKEPPRNLWRIVAVCVWNAAGGWSDAAPGALLPHIEEYYHINYTVVSLIWMANAAGFILIACLSHKIQPWFGKRYSMVAGCGLSCIMYSIVSSGTKFPLIVIGFFCGGMGLATCLAQGNVFLANFDKSSKYLSFCHASYGLGATVSPLIATAMVNAGIKWHYFYLTILGLMILNGTNFFLAFKGADEDLKPWDPDTAHDNIISTSESSGTRRSQIPVDGAIGLQDFAASGNKARKKKAAAVNHTQDMILALKNYKTWTIAFFLLFYQGSEVSFAGWIVTFLLDYRKGNSASVGYVASGFWGGLTVGRLLLTRVVYKQIGSRRGIIVLSLMAILFVVLIWVIPNAIVDGVLSAFAGVAIGPNYPLQITLTTRLIPRRIQVISLTIITAFGSSGGAIFPFLVGLVSQNFGSFVVLPIFIILYSSMLFLWICLPNIERKREPGQRLNIFQKLW</sequence>
<proteinExistence type="predicted"/>
<feature type="transmembrane region" description="Helical" evidence="6">
    <location>
        <begin position="377"/>
        <end position="396"/>
    </location>
</feature>
<feature type="transmembrane region" description="Helical" evidence="6">
    <location>
        <begin position="408"/>
        <end position="428"/>
    </location>
</feature>
<feature type="transmembrane region" description="Helical" evidence="6">
    <location>
        <begin position="248"/>
        <end position="268"/>
    </location>
</feature>
<evidence type="ECO:0000313" key="9">
    <source>
        <dbReference type="Proteomes" id="UP000005222"/>
    </source>
</evidence>
<evidence type="ECO:0000313" key="8">
    <source>
        <dbReference type="EMBL" id="CCE86185.1"/>
    </source>
</evidence>
<dbReference type="Proteomes" id="UP000005222">
    <property type="component" value="Chromosome M"/>
</dbReference>
<feature type="transmembrane region" description="Helical" evidence="6">
    <location>
        <begin position="495"/>
        <end position="516"/>
    </location>
</feature>
<dbReference type="InParanoid" id="G8Y324"/>